<dbReference type="PROSITE" id="PS51831">
    <property type="entry name" value="HD"/>
    <property type="match status" value="1"/>
</dbReference>
<dbReference type="SUPFAM" id="SSF52374">
    <property type="entry name" value="Nucleotidylyl transferase"/>
    <property type="match status" value="1"/>
</dbReference>
<proteinExistence type="inferred from homology"/>
<keyword evidence="5 14" id="KW-0548">Nucleotidyltransferase</keyword>
<feature type="domain" description="HD" evidence="15">
    <location>
        <begin position="211"/>
        <end position="326"/>
    </location>
</feature>
<comment type="caution">
    <text evidence="16">The sequence shown here is derived from an EMBL/GenBank/DDBJ whole genome shotgun (WGS) entry which is preliminary data.</text>
</comment>
<dbReference type="InterPro" id="IPR005248">
    <property type="entry name" value="NadD/NMNAT"/>
</dbReference>
<dbReference type="GO" id="GO:0046872">
    <property type="term" value="F:metal ion binding"/>
    <property type="evidence" value="ECO:0007669"/>
    <property type="project" value="UniProtKB-KW"/>
</dbReference>
<comment type="catalytic activity">
    <reaction evidence="12 14">
        <text>nicotinate beta-D-ribonucleotide + ATP + H(+) = deamido-NAD(+) + diphosphate</text>
        <dbReference type="Rhea" id="RHEA:22860"/>
        <dbReference type="ChEBI" id="CHEBI:15378"/>
        <dbReference type="ChEBI" id="CHEBI:30616"/>
        <dbReference type="ChEBI" id="CHEBI:33019"/>
        <dbReference type="ChEBI" id="CHEBI:57502"/>
        <dbReference type="ChEBI" id="CHEBI:58437"/>
        <dbReference type="EC" id="2.7.7.18"/>
    </reaction>
</comment>
<evidence type="ECO:0000256" key="6">
    <source>
        <dbReference type="ARBA" id="ARBA00022723"/>
    </source>
</evidence>
<dbReference type="Gene3D" id="1.10.3210.10">
    <property type="entry name" value="Hypothetical protein af1432"/>
    <property type="match status" value="1"/>
</dbReference>
<dbReference type="CDD" id="cd02165">
    <property type="entry name" value="NMNAT"/>
    <property type="match status" value="1"/>
</dbReference>
<dbReference type="GO" id="GO:0008803">
    <property type="term" value="F:bis(5'-nucleosyl)-tetraphosphatase (symmetrical) activity"/>
    <property type="evidence" value="ECO:0007669"/>
    <property type="project" value="UniProtKB-EC"/>
</dbReference>
<dbReference type="NCBIfam" id="TIGR00482">
    <property type="entry name" value="nicotinate (nicotinamide) nucleotide adenylyltransferase"/>
    <property type="match status" value="1"/>
</dbReference>
<dbReference type="EC" id="2.7.7.18" evidence="14"/>
<evidence type="ECO:0000256" key="4">
    <source>
        <dbReference type="ARBA" id="ARBA00022679"/>
    </source>
</evidence>
<gene>
    <name evidence="14 16" type="primary">nadD</name>
    <name evidence="16" type="ORF">IAA66_03225</name>
</gene>
<organism evidence="16 17">
    <name type="scientific">Candidatus Avichristensenella intestinipullorum</name>
    <dbReference type="NCBI Taxonomy" id="2840693"/>
    <lineage>
        <taxon>Bacteria</taxon>
        <taxon>Bacillati</taxon>
        <taxon>Bacillota</taxon>
        <taxon>Clostridia</taxon>
        <taxon>Candidatus Avichristensenella</taxon>
    </lineage>
</organism>
<dbReference type="Proteomes" id="UP000886819">
    <property type="component" value="Unassembled WGS sequence"/>
</dbReference>
<dbReference type="Pfam" id="PF01467">
    <property type="entry name" value="CTP_transf_like"/>
    <property type="match status" value="1"/>
</dbReference>
<dbReference type="CDD" id="cd00077">
    <property type="entry name" value="HDc"/>
    <property type="match status" value="1"/>
</dbReference>
<dbReference type="Pfam" id="PF01966">
    <property type="entry name" value="HD"/>
    <property type="match status" value="1"/>
</dbReference>
<keyword evidence="10" id="KW-0408">Iron</keyword>
<evidence type="ECO:0000256" key="14">
    <source>
        <dbReference type="HAMAP-Rule" id="MF_00244"/>
    </source>
</evidence>
<dbReference type="GO" id="GO:0009435">
    <property type="term" value="P:NAD+ biosynthetic process"/>
    <property type="evidence" value="ECO:0007669"/>
    <property type="project" value="UniProtKB-UniRule"/>
</dbReference>
<dbReference type="GO" id="GO:0005524">
    <property type="term" value="F:ATP binding"/>
    <property type="evidence" value="ECO:0007669"/>
    <property type="project" value="UniProtKB-KW"/>
</dbReference>
<dbReference type="NCBIfam" id="TIGR00125">
    <property type="entry name" value="cyt_tran_rel"/>
    <property type="match status" value="1"/>
</dbReference>
<evidence type="ECO:0000259" key="15">
    <source>
        <dbReference type="PROSITE" id="PS51831"/>
    </source>
</evidence>
<comment type="catalytic activity">
    <reaction evidence="13">
        <text>P(1),P(4)-bis(5'-adenosyl) tetraphosphate + H2O = 2 ADP + 2 H(+)</text>
        <dbReference type="Rhea" id="RHEA:24252"/>
        <dbReference type="ChEBI" id="CHEBI:15377"/>
        <dbReference type="ChEBI" id="CHEBI:15378"/>
        <dbReference type="ChEBI" id="CHEBI:58141"/>
        <dbReference type="ChEBI" id="CHEBI:456216"/>
        <dbReference type="EC" id="3.6.1.41"/>
    </reaction>
</comment>
<dbReference type="InterPro" id="IPR004821">
    <property type="entry name" value="Cyt_trans-like"/>
</dbReference>
<dbReference type="HAMAP" id="MF_00244">
    <property type="entry name" value="NaMN_adenylyltr"/>
    <property type="match status" value="1"/>
</dbReference>
<keyword evidence="8" id="KW-0378">Hydrolase</keyword>
<evidence type="ECO:0000313" key="16">
    <source>
        <dbReference type="EMBL" id="HIQ62583.1"/>
    </source>
</evidence>
<evidence type="ECO:0000256" key="3">
    <source>
        <dbReference type="ARBA" id="ARBA00022642"/>
    </source>
</evidence>
<dbReference type="InterPro" id="IPR014729">
    <property type="entry name" value="Rossmann-like_a/b/a_fold"/>
</dbReference>
<evidence type="ECO:0000256" key="7">
    <source>
        <dbReference type="ARBA" id="ARBA00022741"/>
    </source>
</evidence>
<dbReference type="PANTHER" id="PTHR39321">
    <property type="entry name" value="NICOTINATE-NUCLEOTIDE ADENYLYLTRANSFERASE-RELATED"/>
    <property type="match status" value="1"/>
</dbReference>
<dbReference type="InterPro" id="IPR005249">
    <property type="entry name" value="YqeK"/>
</dbReference>
<comment type="pathway">
    <text evidence="2 14">Cofactor biosynthesis; NAD(+) biosynthesis; deamido-NAD(+) from nicotinate D-ribonucleotide: step 1/1.</text>
</comment>
<name>A0A9D1CIQ4_9FIRM</name>
<evidence type="ECO:0000256" key="5">
    <source>
        <dbReference type="ARBA" id="ARBA00022695"/>
    </source>
</evidence>
<dbReference type="SUPFAM" id="SSF109604">
    <property type="entry name" value="HD-domain/PDEase-like"/>
    <property type="match status" value="1"/>
</dbReference>
<keyword evidence="6" id="KW-0479">Metal-binding</keyword>
<keyword evidence="9 14" id="KW-0067">ATP-binding</keyword>
<dbReference type="InterPro" id="IPR003607">
    <property type="entry name" value="HD/PDEase_dom"/>
</dbReference>
<evidence type="ECO:0000256" key="12">
    <source>
        <dbReference type="ARBA" id="ARBA00048721"/>
    </source>
</evidence>
<dbReference type="NCBIfam" id="NF000840">
    <property type="entry name" value="PRK00071.1-3"/>
    <property type="match status" value="1"/>
</dbReference>
<dbReference type="PANTHER" id="PTHR39321:SF3">
    <property type="entry name" value="PHOSPHOPANTETHEINE ADENYLYLTRANSFERASE"/>
    <property type="match status" value="1"/>
</dbReference>
<dbReference type="Gene3D" id="3.40.50.620">
    <property type="entry name" value="HUPs"/>
    <property type="match status" value="1"/>
</dbReference>
<dbReference type="EMBL" id="DVFI01000042">
    <property type="protein sequence ID" value="HIQ62583.1"/>
    <property type="molecule type" value="Genomic_DNA"/>
</dbReference>
<evidence type="ECO:0000256" key="1">
    <source>
        <dbReference type="ARBA" id="ARBA00002324"/>
    </source>
</evidence>
<dbReference type="InterPro" id="IPR006674">
    <property type="entry name" value="HD_domain"/>
</dbReference>
<evidence type="ECO:0000313" key="17">
    <source>
        <dbReference type="Proteomes" id="UP000886819"/>
    </source>
</evidence>
<accession>A0A9D1CIQ4</accession>
<evidence type="ECO:0000256" key="10">
    <source>
        <dbReference type="ARBA" id="ARBA00023004"/>
    </source>
</evidence>
<evidence type="ECO:0000256" key="8">
    <source>
        <dbReference type="ARBA" id="ARBA00022801"/>
    </source>
</evidence>
<evidence type="ECO:0000256" key="9">
    <source>
        <dbReference type="ARBA" id="ARBA00022840"/>
    </source>
</evidence>
<evidence type="ECO:0000256" key="13">
    <source>
        <dbReference type="ARBA" id="ARBA00049417"/>
    </source>
</evidence>
<comment type="similarity">
    <text evidence="14">Belongs to the NadD family.</text>
</comment>
<sequence>MRERIGLLGGSFNPIHLGHLAMARAAREALGLDRVLLMPDGSPPHKSRGLADRHDRLAMVRLAAQDEFEVSDMETERPGKTYTVDTLEALRAQWPEAELWMIIGGDTLGEIGGWKRAERMFSLCRFAAFRREGLPFPQPPEGAEVTPLSAAIPPISATAIRARIHKGLGLEGWTPSAVEDYIGARRLYDPPEQLSGKAMRKRLAATLPKKRMVHVEGVEAVIRALARRWGADEKKAALAALLHDCAKGMDLPAMLAWADRWEVPLDSLRRTSTALLHAPVGAAMARAEYGVTDPDVLHAIRYHNTGCVPMRLLDKLLYLADMTEPSRRSLPWLEALRAQMLEDLDGALVQAMRHKLDYILARGGDVHPDTSSALEAMENRQTCQTREENG</sequence>
<keyword evidence="4 14" id="KW-0808">Transferase</keyword>
<keyword evidence="3 14" id="KW-0662">Pyridine nucleotide biosynthesis</keyword>
<reference evidence="16" key="2">
    <citation type="journal article" date="2021" name="PeerJ">
        <title>Extensive microbial diversity within the chicken gut microbiome revealed by metagenomics and culture.</title>
        <authorList>
            <person name="Gilroy R."/>
            <person name="Ravi A."/>
            <person name="Getino M."/>
            <person name="Pursley I."/>
            <person name="Horton D.L."/>
            <person name="Alikhan N.F."/>
            <person name="Baker D."/>
            <person name="Gharbi K."/>
            <person name="Hall N."/>
            <person name="Watson M."/>
            <person name="Adriaenssens E.M."/>
            <person name="Foster-Nyarko E."/>
            <person name="Jarju S."/>
            <person name="Secka A."/>
            <person name="Antonio M."/>
            <person name="Oren A."/>
            <person name="Chaudhuri R.R."/>
            <person name="La Ragione R."/>
            <person name="Hildebrand F."/>
            <person name="Pallen M.J."/>
        </authorList>
    </citation>
    <scope>NUCLEOTIDE SEQUENCE</scope>
    <source>
        <strain evidence="16">ChiHile30-977</strain>
    </source>
</reference>
<dbReference type="AlphaFoldDB" id="A0A9D1CIQ4"/>
<protein>
    <recommendedName>
        <fullName evidence="14">Probable nicotinate-nucleotide adenylyltransferase</fullName>
        <ecNumber evidence="14">2.7.7.18</ecNumber>
    </recommendedName>
    <alternativeName>
        <fullName evidence="14">Deamido-NAD(+) diphosphorylase</fullName>
    </alternativeName>
    <alternativeName>
        <fullName evidence="14">Deamido-NAD(+) pyrophosphorylase</fullName>
    </alternativeName>
    <alternativeName>
        <fullName evidence="14">Nicotinate mononucleotide adenylyltransferase</fullName>
        <shortName evidence="14">NaMN adenylyltransferase</shortName>
    </alternativeName>
</protein>
<dbReference type="NCBIfam" id="TIGR00488">
    <property type="entry name" value="bis(5'-nucleosyl)-tetraphosphatase (symmetrical) YqeK"/>
    <property type="match status" value="1"/>
</dbReference>
<keyword evidence="11 14" id="KW-0520">NAD</keyword>
<keyword evidence="7 14" id="KW-0547">Nucleotide-binding</keyword>
<comment type="function">
    <text evidence="1 14">Catalyzes the reversible adenylation of nicotinate mononucleotide (NaMN) to nicotinic acid adenine dinucleotide (NaAD).</text>
</comment>
<evidence type="ECO:0000256" key="11">
    <source>
        <dbReference type="ARBA" id="ARBA00023027"/>
    </source>
</evidence>
<evidence type="ECO:0000256" key="2">
    <source>
        <dbReference type="ARBA" id="ARBA00005019"/>
    </source>
</evidence>
<dbReference type="SMART" id="SM00471">
    <property type="entry name" value="HDc"/>
    <property type="match status" value="1"/>
</dbReference>
<reference evidence="16" key="1">
    <citation type="submission" date="2020-10" db="EMBL/GenBank/DDBJ databases">
        <authorList>
            <person name="Gilroy R."/>
        </authorList>
    </citation>
    <scope>NUCLEOTIDE SEQUENCE</scope>
    <source>
        <strain evidence="16">ChiHile30-977</strain>
    </source>
</reference>
<dbReference type="GO" id="GO:0004515">
    <property type="term" value="F:nicotinate-nucleotide adenylyltransferase activity"/>
    <property type="evidence" value="ECO:0007669"/>
    <property type="project" value="UniProtKB-UniRule"/>
</dbReference>